<dbReference type="Pfam" id="PF01345">
    <property type="entry name" value="DUF11"/>
    <property type="match status" value="5"/>
</dbReference>
<proteinExistence type="predicted"/>
<dbReference type="Gene3D" id="2.60.40.740">
    <property type="match status" value="6"/>
</dbReference>
<protein>
    <submittedName>
        <fullName evidence="2">DUF11 domain-containing protein</fullName>
    </submittedName>
</protein>
<dbReference type="NCBIfam" id="TIGR01451">
    <property type="entry name" value="B_ant_repeat"/>
    <property type="match status" value="6"/>
</dbReference>
<evidence type="ECO:0000313" key="3">
    <source>
        <dbReference type="Proteomes" id="UP000640930"/>
    </source>
</evidence>
<comment type="caution">
    <text evidence="2">The sequence shown here is derived from an EMBL/GenBank/DDBJ whole genome shotgun (WGS) entry which is preliminary data.</text>
</comment>
<name>A0ABR8XHP2_9BACL</name>
<feature type="non-terminal residue" evidence="2">
    <location>
        <position position="807"/>
    </location>
</feature>
<dbReference type="PANTHER" id="PTHR34819:SF3">
    <property type="entry name" value="CELL SURFACE PROTEIN"/>
    <property type="match status" value="1"/>
</dbReference>
<dbReference type="Proteomes" id="UP000640930">
    <property type="component" value="Unassembled WGS sequence"/>
</dbReference>
<gene>
    <name evidence="2" type="ORF">H9636_18900</name>
</gene>
<dbReference type="InterPro" id="IPR026466">
    <property type="entry name" value="Fim_isopep_form_D2_dom"/>
</dbReference>
<evidence type="ECO:0000259" key="1">
    <source>
        <dbReference type="Pfam" id="PF01345"/>
    </source>
</evidence>
<reference evidence="2 3" key="1">
    <citation type="submission" date="2020-08" db="EMBL/GenBank/DDBJ databases">
        <title>A Genomic Blueprint of the Chicken Gut Microbiome.</title>
        <authorList>
            <person name="Gilroy R."/>
            <person name="Ravi A."/>
            <person name="Getino M."/>
            <person name="Pursley I."/>
            <person name="Horton D.L."/>
            <person name="Alikhan N.-F."/>
            <person name="Baker D."/>
            <person name="Gharbi K."/>
            <person name="Hall N."/>
            <person name="Watson M."/>
            <person name="Adriaenssens E.M."/>
            <person name="Foster-Nyarko E."/>
            <person name="Jarju S."/>
            <person name="Secka A."/>
            <person name="Antonio M."/>
            <person name="Oren A."/>
            <person name="Chaudhuri R."/>
            <person name="La Ragione R.M."/>
            <person name="Hildebrand F."/>
            <person name="Pallen M.J."/>
        </authorList>
    </citation>
    <scope>NUCLEOTIDE SEQUENCE [LARGE SCALE GENOMIC DNA]</scope>
    <source>
        <strain evidence="2 3">Re31</strain>
    </source>
</reference>
<dbReference type="InterPro" id="IPR047589">
    <property type="entry name" value="DUF11_rpt"/>
</dbReference>
<feature type="non-terminal residue" evidence="2">
    <location>
        <position position="1"/>
    </location>
</feature>
<dbReference type="InterPro" id="IPR008966">
    <property type="entry name" value="Adhesion_dom_sf"/>
</dbReference>
<dbReference type="EMBL" id="JACSQA010000063">
    <property type="protein sequence ID" value="MBD8028699.1"/>
    <property type="molecule type" value="Genomic_DNA"/>
</dbReference>
<dbReference type="RefSeq" id="WP_191709086.1">
    <property type="nucleotide sequence ID" value="NZ_JACSQA010000063.1"/>
</dbReference>
<dbReference type="InterPro" id="IPR051172">
    <property type="entry name" value="Chlamydia_OmcB"/>
</dbReference>
<feature type="domain" description="DUF11" evidence="1">
    <location>
        <begin position="701"/>
        <end position="805"/>
    </location>
</feature>
<dbReference type="PANTHER" id="PTHR34819">
    <property type="entry name" value="LARGE CYSTEINE-RICH PERIPLASMIC PROTEIN OMCB"/>
    <property type="match status" value="1"/>
</dbReference>
<dbReference type="InterPro" id="IPR001434">
    <property type="entry name" value="OmcB-like_DUF11"/>
</dbReference>
<feature type="domain" description="DUF11" evidence="1">
    <location>
        <begin position="293"/>
        <end position="400"/>
    </location>
</feature>
<keyword evidence="3" id="KW-1185">Reference proteome</keyword>
<organism evidence="2 3">
    <name type="scientific">Ureibacillus galli</name>
    <dbReference type="NCBI Taxonomy" id="2762222"/>
    <lineage>
        <taxon>Bacteria</taxon>
        <taxon>Bacillati</taxon>
        <taxon>Bacillota</taxon>
        <taxon>Bacilli</taxon>
        <taxon>Bacillales</taxon>
        <taxon>Caryophanaceae</taxon>
        <taxon>Ureibacillus</taxon>
    </lineage>
</organism>
<dbReference type="NCBIfam" id="TIGR04226">
    <property type="entry name" value="RrgB_K2N_iso_D2"/>
    <property type="match status" value="4"/>
</dbReference>
<accession>A0ABR8XHP2</accession>
<feature type="domain" description="DUF11" evidence="1">
    <location>
        <begin position="435"/>
        <end position="544"/>
    </location>
</feature>
<dbReference type="SUPFAM" id="SSF49401">
    <property type="entry name" value="Bacterial adhesins"/>
    <property type="match status" value="5"/>
</dbReference>
<feature type="domain" description="DUF11" evidence="1">
    <location>
        <begin position="580"/>
        <end position="685"/>
    </location>
</feature>
<sequence>LTYEVTTKNGGGDVAANAVFEDAIPEGTEYVPGSLKITNGPGAGDLTDATGDDAGHFDADNNKIVVELGDLANTTNLPDGITVQFKVKALVSDTIDSIVNKASVNYDNLLTNESETIESNETTTGLSYEKPVLESEKTSTILEKADGNTDTEHPEVGDTLLYTITTQNTIANSLVKNMVISDQLPEGLEYVPGTLEVDGVLVSDEEDDDEGHFVDGTFTGQYGDVFDTSAHTLSFQVTVGSGQAGKDIINTATVSGDNVEVPDKPQTEVKVYPRLPVLESEKTATNLEEGKEVFEVGDTVVYKIQTRNTVSEGVVTNLTITDTLPEGLEYVAGSLKVDGQTVTEEQDGDNGSIVDRDIAGQFGDVTDTEWHTVEFHATIAAGQINKAIENTATVDGDNITTPDEPKETVNVVPKKPVLQSTKTSSILEKAVGNEDTEHPEVGDTLLYTITTQNTVEHSLVENLVISDVLPEGLEYVADSMKVDGVAVTDAEDDDNGHYVDGTFTGLYGDVFDTNAHTLEFEVKVGEGQASKDIINIATVSGDNVEVPDKPQTEVLVYPRLPHLESVKTATNLEEGKEFFEVGDTIEYTIETRNTVAESLVENLVITDVLPQGLEYVAGSLKVDGQSVTEAQDGDNGSIVDRNIAAQFGDVYDTESHKVTFHAKVLVGQAGETIQNTAVVNGDNIETPDKPTAEVDVKTSEIELTKDADKQFVHVGDNITYTIKAINAESAATWNGTIQDTLPANVELVSGTTTLNGDALADEDVWSEGQLTVEPVTVKAGETATITFQVKVLEGALNTNIENIATGY</sequence>
<evidence type="ECO:0000313" key="2">
    <source>
        <dbReference type="EMBL" id="MBD8028699.1"/>
    </source>
</evidence>
<feature type="domain" description="DUF11" evidence="1">
    <location>
        <begin position="149"/>
        <end position="259"/>
    </location>
</feature>